<keyword evidence="3 7" id="KW-0444">Lipid biosynthesis</keyword>
<evidence type="ECO:0000313" key="11">
    <source>
        <dbReference type="Proteomes" id="UP000182584"/>
    </source>
</evidence>
<dbReference type="Proteomes" id="UP000182584">
    <property type="component" value="Unassembled WGS sequence"/>
</dbReference>
<sequence>MIRFILTALFLLVFFIVSIPLYIIELIIGLINKDLSRRSSLAIVSWAFRVVAFLSGVKLTVKGEENVPKDEAVLYIGNHLSYFDVVLTYCRVPRPTGYIAKKEFLKVPFLSWWMLFLDCLFMDRSDVKQSAQIIFSAIDKIKSGISICIYPEGTRSKDETTIQEFHKGSFKPAQRTNCPIVPMIVTHTRDIFENHLPFLKSTHVVLEYLPPIRFSDLSKEDQKQVHEYFRNMMQEAYTRNLNEN</sequence>
<dbReference type="EC" id="2.3.1.51" evidence="7"/>
<evidence type="ECO:0000256" key="1">
    <source>
        <dbReference type="ARBA" id="ARBA00005189"/>
    </source>
</evidence>
<keyword evidence="7" id="KW-1208">Phospholipid metabolism</keyword>
<dbReference type="SUPFAM" id="SSF69593">
    <property type="entry name" value="Glycerol-3-phosphate (1)-acyltransferase"/>
    <property type="match status" value="1"/>
</dbReference>
<dbReference type="SMART" id="SM00563">
    <property type="entry name" value="PlsC"/>
    <property type="match status" value="1"/>
</dbReference>
<evidence type="ECO:0000256" key="3">
    <source>
        <dbReference type="ARBA" id="ARBA00022516"/>
    </source>
</evidence>
<comment type="catalytic activity">
    <reaction evidence="7">
        <text>a 1-acyl-sn-glycero-3-phosphate + an acyl-CoA = a 1,2-diacyl-sn-glycero-3-phosphate + CoA</text>
        <dbReference type="Rhea" id="RHEA:19709"/>
        <dbReference type="ChEBI" id="CHEBI:57287"/>
        <dbReference type="ChEBI" id="CHEBI:57970"/>
        <dbReference type="ChEBI" id="CHEBI:58342"/>
        <dbReference type="ChEBI" id="CHEBI:58608"/>
        <dbReference type="EC" id="2.3.1.51"/>
    </reaction>
</comment>
<evidence type="ECO:0000256" key="4">
    <source>
        <dbReference type="ARBA" id="ARBA00022679"/>
    </source>
</evidence>
<reference evidence="10 11" key="1">
    <citation type="submission" date="2016-10" db="EMBL/GenBank/DDBJ databases">
        <authorList>
            <person name="de Groot N.N."/>
        </authorList>
    </citation>
    <scope>NUCLEOTIDE SEQUENCE [LARGE SCALE GENOMIC DNA]</scope>
    <source>
        <strain evidence="10 11">AR40</strain>
    </source>
</reference>
<evidence type="ECO:0000256" key="5">
    <source>
        <dbReference type="ARBA" id="ARBA00023098"/>
    </source>
</evidence>
<keyword evidence="8" id="KW-0472">Membrane</keyword>
<keyword evidence="4 7" id="KW-0808">Transferase</keyword>
<evidence type="ECO:0000256" key="6">
    <source>
        <dbReference type="ARBA" id="ARBA00023315"/>
    </source>
</evidence>
<name>A0A1H9T2I7_BUTFI</name>
<proteinExistence type="inferred from homology"/>
<keyword evidence="5 7" id="KW-0443">Lipid metabolism</keyword>
<feature type="transmembrane region" description="Helical" evidence="8">
    <location>
        <begin position="6"/>
        <end position="28"/>
    </location>
</feature>
<dbReference type="InterPro" id="IPR004552">
    <property type="entry name" value="AGP_acyltrans"/>
</dbReference>
<dbReference type="eggNOG" id="COG0204">
    <property type="taxonomic scope" value="Bacteria"/>
</dbReference>
<dbReference type="GO" id="GO:0016020">
    <property type="term" value="C:membrane"/>
    <property type="evidence" value="ECO:0007669"/>
    <property type="project" value="InterPro"/>
</dbReference>
<dbReference type="InterPro" id="IPR002123">
    <property type="entry name" value="Plipid/glycerol_acylTrfase"/>
</dbReference>
<evidence type="ECO:0000256" key="7">
    <source>
        <dbReference type="RuleBase" id="RU361267"/>
    </source>
</evidence>
<keyword evidence="6 7" id="KW-0012">Acyltransferase</keyword>
<dbReference type="EMBL" id="FOGJ01000013">
    <property type="protein sequence ID" value="SER91482.1"/>
    <property type="molecule type" value="Genomic_DNA"/>
</dbReference>
<comment type="domain">
    <text evidence="7">The HXXXXD motif is essential for acyltransferase activity and may constitute the binding site for the phosphate moiety of the glycerol-3-phosphate.</text>
</comment>
<dbReference type="GO" id="GO:0003841">
    <property type="term" value="F:1-acylglycerol-3-phosphate O-acyltransferase activity"/>
    <property type="evidence" value="ECO:0007669"/>
    <property type="project" value="UniProtKB-UniRule"/>
</dbReference>
<evidence type="ECO:0000256" key="2">
    <source>
        <dbReference type="ARBA" id="ARBA00008655"/>
    </source>
</evidence>
<comment type="pathway">
    <text evidence="1">Lipid metabolism.</text>
</comment>
<evidence type="ECO:0000313" key="10">
    <source>
        <dbReference type="EMBL" id="SER91482.1"/>
    </source>
</evidence>
<dbReference type="PANTHER" id="PTHR10434">
    <property type="entry name" value="1-ACYL-SN-GLYCEROL-3-PHOSPHATE ACYLTRANSFERASE"/>
    <property type="match status" value="1"/>
</dbReference>
<feature type="domain" description="Phospholipid/glycerol acyltransferase" evidence="9">
    <location>
        <begin position="73"/>
        <end position="188"/>
    </location>
</feature>
<comment type="similarity">
    <text evidence="2 7">Belongs to the 1-acyl-sn-glycerol-3-phosphate acyltransferase family.</text>
</comment>
<dbReference type="Pfam" id="PF01553">
    <property type="entry name" value="Acyltransferase"/>
    <property type="match status" value="1"/>
</dbReference>
<dbReference type="GO" id="GO:0006654">
    <property type="term" value="P:phosphatidic acid biosynthetic process"/>
    <property type="evidence" value="ECO:0007669"/>
    <property type="project" value="TreeGrafter"/>
</dbReference>
<dbReference type="RefSeq" id="WP_074756441.1">
    <property type="nucleotide sequence ID" value="NZ_FOGJ01000013.1"/>
</dbReference>
<evidence type="ECO:0000259" key="9">
    <source>
        <dbReference type="SMART" id="SM00563"/>
    </source>
</evidence>
<dbReference type="OrthoDB" id="9803035at2"/>
<dbReference type="CDD" id="cd07989">
    <property type="entry name" value="LPLAT_AGPAT-like"/>
    <property type="match status" value="1"/>
</dbReference>
<dbReference type="AlphaFoldDB" id="A0A1H9T2I7"/>
<dbReference type="PANTHER" id="PTHR10434:SF64">
    <property type="entry name" value="1-ACYL-SN-GLYCEROL-3-PHOSPHATE ACYLTRANSFERASE-RELATED"/>
    <property type="match status" value="1"/>
</dbReference>
<keyword evidence="8" id="KW-0812">Transmembrane</keyword>
<organism evidence="10 11">
    <name type="scientific">Butyrivibrio fibrisolvens</name>
    <dbReference type="NCBI Taxonomy" id="831"/>
    <lineage>
        <taxon>Bacteria</taxon>
        <taxon>Bacillati</taxon>
        <taxon>Bacillota</taxon>
        <taxon>Clostridia</taxon>
        <taxon>Lachnospirales</taxon>
        <taxon>Lachnospiraceae</taxon>
        <taxon>Butyrivibrio</taxon>
    </lineage>
</organism>
<accession>A0A1H9T2I7</accession>
<evidence type="ECO:0000256" key="8">
    <source>
        <dbReference type="SAM" id="Phobius"/>
    </source>
</evidence>
<gene>
    <name evidence="10" type="ORF">SAMN04487884_113110</name>
</gene>
<keyword evidence="8" id="KW-1133">Transmembrane helix</keyword>
<protein>
    <recommendedName>
        <fullName evidence="7">1-acyl-sn-glycerol-3-phosphate acyltransferase</fullName>
        <ecNumber evidence="7">2.3.1.51</ecNumber>
    </recommendedName>
</protein>
<dbReference type="NCBIfam" id="TIGR00530">
    <property type="entry name" value="AGP_acyltrn"/>
    <property type="match status" value="1"/>
</dbReference>
<keyword evidence="7" id="KW-0594">Phospholipid biosynthesis</keyword>